<keyword evidence="2" id="KW-1185">Reference proteome</keyword>
<dbReference type="Proteomes" id="UP000622245">
    <property type="component" value="Unassembled WGS sequence"/>
</dbReference>
<evidence type="ECO:0000313" key="1">
    <source>
        <dbReference type="EMBL" id="MBM0275052.1"/>
    </source>
</evidence>
<evidence type="ECO:0000313" key="2">
    <source>
        <dbReference type="Proteomes" id="UP000622245"/>
    </source>
</evidence>
<gene>
    <name evidence="1" type="ORF">JM949_06075</name>
</gene>
<proteinExistence type="predicted"/>
<sequence>MRAGSHRALRLTCTRCAYSASWSARESPGLCWDGPVDPFFRLPFWLSARCCGGRRLWAFNRTHLDLLAGYVGARLRERGSKPGGMTLVARLPNWIKDAGNRDEVLRTIGRLRASVDRQG</sequence>
<dbReference type="EMBL" id="JAEVHL010000016">
    <property type="protein sequence ID" value="MBM0275052.1"/>
    <property type="molecule type" value="Genomic_DNA"/>
</dbReference>
<reference evidence="1 2" key="1">
    <citation type="submission" date="2021-01" db="EMBL/GenBank/DDBJ databases">
        <title>Draft genome sequence of Micromonospora sp. strain STR1s_6.</title>
        <authorList>
            <person name="Karlyshev A."/>
            <person name="Jawad R."/>
        </authorList>
    </citation>
    <scope>NUCLEOTIDE SEQUENCE [LARGE SCALE GENOMIC DNA]</scope>
    <source>
        <strain evidence="1 2">STR1S-6</strain>
    </source>
</reference>
<organism evidence="1 2">
    <name type="scientific">Micromonospora tarensis</name>
    <dbReference type="NCBI Taxonomy" id="2806100"/>
    <lineage>
        <taxon>Bacteria</taxon>
        <taxon>Bacillati</taxon>
        <taxon>Actinomycetota</taxon>
        <taxon>Actinomycetes</taxon>
        <taxon>Micromonosporales</taxon>
        <taxon>Micromonosporaceae</taxon>
        <taxon>Micromonospora</taxon>
    </lineage>
</organism>
<comment type="caution">
    <text evidence="1">The sequence shown here is derived from an EMBL/GenBank/DDBJ whole genome shotgun (WGS) entry which is preliminary data.</text>
</comment>
<dbReference type="RefSeq" id="WP_203147456.1">
    <property type="nucleotide sequence ID" value="NZ_JAEVHL010000016.1"/>
</dbReference>
<protein>
    <submittedName>
        <fullName evidence="1">Uncharacterized protein</fullName>
    </submittedName>
</protein>
<name>A0ABS1YCH1_9ACTN</name>
<accession>A0ABS1YCH1</accession>